<dbReference type="EMBL" id="CM044706">
    <property type="protein sequence ID" value="KAI5656770.1"/>
    <property type="molecule type" value="Genomic_DNA"/>
</dbReference>
<dbReference type="Proteomes" id="UP001060085">
    <property type="component" value="Linkage Group LG06"/>
</dbReference>
<sequence length="202" mass="22173">MDKLKFLGLLFSVSIYKTRKSSAALSFDNPSDGNTVSLSSYRGLYQFLVFSVSIYKSRKSSVTLSYGGSNPSYYNIGPSSPHRRLYQFLFVPPVSFPPSKSPTESPPESPQLPARGHRSSLFDGESSRIMNVFSSLLTPVGAYPSGLITSGVHEIWKFPGYASTPITNLESLLISKLKDEENVGFGVLLDRPTGRKSAMKKT</sequence>
<reference evidence="2" key="1">
    <citation type="journal article" date="2023" name="Nat. Plants">
        <title>Single-cell RNA sequencing provides a high-resolution roadmap for understanding the multicellular compartmentation of specialized metabolism.</title>
        <authorList>
            <person name="Sun S."/>
            <person name="Shen X."/>
            <person name="Li Y."/>
            <person name="Li Y."/>
            <person name="Wang S."/>
            <person name="Li R."/>
            <person name="Zhang H."/>
            <person name="Shen G."/>
            <person name="Guo B."/>
            <person name="Wei J."/>
            <person name="Xu J."/>
            <person name="St-Pierre B."/>
            <person name="Chen S."/>
            <person name="Sun C."/>
        </authorList>
    </citation>
    <scope>NUCLEOTIDE SEQUENCE [LARGE SCALE GENOMIC DNA]</scope>
</reference>
<gene>
    <name evidence="1" type="ORF">M9H77_25563</name>
</gene>
<name>A0ACC0A7A3_CATRO</name>
<protein>
    <submittedName>
        <fullName evidence="1">Uncharacterized protein</fullName>
    </submittedName>
</protein>
<comment type="caution">
    <text evidence="1">The sequence shown here is derived from an EMBL/GenBank/DDBJ whole genome shotgun (WGS) entry which is preliminary data.</text>
</comment>
<evidence type="ECO:0000313" key="1">
    <source>
        <dbReference type="EMBL" id="KAI5656770.1"/>
    </source>
</evidence>
<organism evidence="1 2">
    <name type="scientific">Catharanthus roseus</name>
    <name type="common">Madagascar periwinkle</name>
    <name type="synonym">Vinca rosea</name>
    <dbReference type="NCBI Taxonomy" id="4058"/>
    <lineage>
        <taxon>Eukaryota</taxon>
        <taxon>Viridiplantae</taxon>
        <taxon>Streptophyta</taxon>
        <taxon>Embryophyta</taxon>
        <taxon>Tracheophyta</taxon>
        <taxon>Spermatophyta</taxon>
        <taxon>Magnoliopsida</taxon>
        <taxon>eudicotyledons</taxon>
        <taxon>Gunneridae</taxon>
        <taxon>Pentapetalae</taxon>
        <taxon>asterids</taxon>
        <taxon>lamiids</taxon>
        <taxon>Gentianales</taxon>
        <taxon>Apocynaceae</taxon>
        <taxon>Rauvolfioideae</taxon>
        <taxon>Vinceae</taxon>
        <taxon>Catharanthinae</taxon>
        <taxon>Catharanthus</taxon>
    </lineage>
</organism>
<proteinExistence type="predicted"/>
<accession>A0ACC0A7A3</accession>
<evidence type="ECO:0000313" key="2">
    <source>
        <dbReference type="Proteomes" id="UP001060085"/>
    </source>
</evidence>
<keyword evidence="2" id="KW-1185">Reference proteome</keyword>